<dbReference type="AlphaFoldDB" id="A0A1Y2BWG4"/>
<feature type="region of interest" description="Disordered" evidence="1">
    <location>
        <begin position="93"/>
        <end position="172"/>
    </location>
</feature>
<feature type="compositionally biased region" description="Pro residues" evidence="1">
    <location>
        <begin position="123"/>
        <end position="143"/>
    </location>
</feature>
<organism evidence="3 4">
    <name type="scientific">Rhizoclosmatium globosum</name>
    <dbReference type="NCBI Taxonomy" id="329046"/>
    <lineage>
        <taxon>Eukaryota</taxon>
        <taxon>Fungi</taxon>
        <taxon>Fungi incertae sedis</taxon>
        <taxon>Chytridiomycota</taxon>
        <taxon>Chytridiomycota incertae sedis</taxon>
        <taxon>Chytridiomycetes</taxon>
        <taxon>Chytridiales</taxon>
        <taxon>Chytriomycetaceae</taxon>
        <taxon>Rhizoclosmatium</taxon>
    </lineage>
</organism>
<evidence type="ECO:0000313" key="3">
    <source>
        <dbReference type="EMBL" id="ORY39096.1"/>
    </source>
</evidence>
<reference evidence="3 4" key="1">
    <citation type="submission" date="2016-07" db="EMBL/GenBank/DDBJ databases">
        <title>Pervasive Adenine N6-methylation of Active Genes in Fungi.</title>
        <authorList>
            <consortium name="DOE Joint Genome Institute"/>
            <person name="Mondo S.J."/>
            <person name="Dannebaum R.O."/>
            <person name="Kuo R.C."/>
            <person name="Labutti K."/>
            <person name="Haridas S."/>
            <person name="Kuo A."/>
            <person name="Salamov A."/>
            <person name="Ahrendt S.R."/>
            <person name="Lipzen A."/>
            <person name="Sullivan W."/>
            <person name="Andreopoulos W.B."/>
            <person name="Clum A."/>
            <person name="Lindquist E."/>
            <person name="Daum C."/>
            <person name="Ramamoorthy G.K."/>
            <person name="Gryganskyi A."/>
            <person name="Culley D."/>
            <person name="Magnuson J.K."/>
            <person name="James T.Y."/>
            <person name="O'Malley M.A."/>
            <person name="Stajich J.E."/>
            <person name="Spatafora J.W."/>
            <person name="Visel A."/>
            <person name="Grigoriev I.V."/>
        </authorList>
    </citation>
    <scope>NUCLEOTIDE SEQUENCE [LARGE SCALE GENOMIC DNA]</scope>
    <source>
        <strain evidence="3 4">JEL800</strain>
    </source>
</reference>
<protein>
    <submittedName>
        <fullName evidence="3">Uncharacterized protein</fullName>
    </submittedName>
</protein>
<name>A0A1Y2BWG4_9FUNG</name>
<dbReference type="Proteomes" id="UP000193642">
    <property type="component" value="Unassembled WGS sequence"/>
</dbReference>
<keyword evidence="2" id="KW-0812">Transmembrane</keyword>
<dbReference type="EMBL" id="MCGO01000041">
    <property type="protein sequence ID" value="ORY39096.1"/>
    <property type="molecule type" value="Genomic_DNA"/>
</dbReference>
<keyword evidence="2" id="KW-1133">Transmembrane helix</keyword>
<comment type="caution">
    <text evidence="3">The sequence shown here is derived from an EMBL/GenBank/DDBJ whole genome shotgun (WGS) entry which is preliminary data.</text>
</comment>
<evidence type="ECO:0000256" key="1">
    <source>
        <dbReference type="SAM" id="MobiDB-lite"/>
    </source>
</evidence>
<proteinExistence type="predicted"/>
<evidence type="ECO:0000256" key="2">
    <source>
        <dbReference type="SAM" id="Phobius"/>
    </source>
</evidence>
<keyword evidence="2" id="KW-0472">Membrane</keyword>
<sequence>MASTDLTPEQRAALSKIQVCHDVSAFDPNDPSKLIHPGEMDPETLVTSVHITPTQLWIHGFIAVYFLQMRDQRRGKLGLQPIIPEQKSLPLVNAPAPAATEPGSPGTNIPPSAISSASARAQAPPPSFVSIPAPQPVLVPIPSPTSTSNQQRTQQSPAIPPSGANARLNGSK</sequence>
<keyword evidence="4" id="KW-1185">Reference proteome</keyword>
<feature type="compositionally biased region" description="Low complexity" evidence="1">
    <location>
        <begin position="144"/>
        <end position="157"/>
    </location>
</feature>
<evidence type="ECO:0000313" key="4">
    <source>
        <dbReference type="Proteomes" id="UP000193642"/>
    </source>
</evidence>
<accession>A0A1Y2BWG4</accession>
<gene>
    <name evidence="3" type="ORF">BCR33DRAFT_788528</name>
</gene>
<dbReference type="OrthoDB" id="10460074at2759"/>
<feature type="compositionally biased region" description="Low complexity" evidence="1">
    <location>
        <begin position="110"/>
        <end position="122"/>
    </location>
</feature>
<feature type="transmembrane region" description="Helical" evidence="2">
    <location>
        <begin position="45"/>
        <end position="67"/>
    </location>
</feature>